<comment type="caution">
    <text evidence="6">The sequence shown here is derived from an EMBL/GenBank/DDBJ whole genome shotgun (WGS) entry which is preliminary data.</text>
</comment>
<sequence length="231" mass="24575">MALRMEGVARSFRAGGETVRALADVTLAVERGELVALVGPSGSGKSTLLSVAAGFEAPDDGVVTWDGEPVPRAGAGASRWRRDTLGIVAQEPQLVEGMSIHRSVGLRLEAAGVAPSEAQRRGTRLLRELGLGDRLTHRPEQLSTGQRQRAALARALSTDPQLVLADEPTGSLDSQAGRALVELLRRVAHERRRAVLVATHDQRMIALADRALTLEDGVVRPAPRDATRQAG</sequence>
<keyword evidence="2" id="KW-0813">Transport</keyword>
<feature type="domain" description="ABC transporter" evidence="5">
    <location>
        <begin position="3"/>
        <end position="230"/>
    </location>
</feature>
<dbReference type="Pfam" id="PF00005">
    <property type="entry name" value="ABC_tran"/>
    <property type="match status" value="1"/>
</dbReference>
<reference evidence="6 7" key="1">
    <citation type="submission" date="2020-08" db="EMBL/GenBank/DDBJ databases">
        <title>Genomic Encyclopedia of Archaeal and Bacterial Type Strains, Phase II (KMG-II): from individual species to whole genera.</title>
        <authorList>
            <person name="Goeker M."/>
        </authorList>
    </citation>
    <scope>NUCLEOTIDE SEQUENCE [LARGE SCALE GENOMIC DNA]</scope>
    <source>
        <strain evidence="6 7">DSM 23288</strain>
    </source>
</reference>
<evidence type="ECO:0000313" key="7">
    <source>
        <dbReference type="Proteomes" id="UP000585272"/>
    </source>
</evidence>
<accession>A0A840I900</accession>
<name>A0A840I900_9ACTN</name>
<evidence type="ECO:0000313" key="6">
    <source>
        <dbReference type="EMBL" id="MBB4660795.1"/>
    </source>
</evidence>
<dbReference type="InterPro" id="IPR003439">
    <property type="entry name" value="ABC_transporter-like_ATP-bd"/>
</dbReference>
<gene>
    <name evidence="6" type="ORF">BDZ31_000368</name>
</gene>
<evidence type="ECO:0000256" key="2">
    <source>
        <dbReference type="ARBA" id="ARBA00022448"/>
    </source>
</evidence>
<dbReference type="PANTHER" id="PTHR24220:SF689">
    <property type="entry name" value="LIPOPROTEIN-RELEASING SYSTEM ATP-BINDING PROTEIN LOLD"/>
    <property type="match status" value="1"/>
</dbReference>
<dbReference type="PROSITE" id="PS50893">
    <property type="entry name" value="ABC_TRANSPORTER_2"/>
    <property type="match status" value="1"/>
</dbReference>
<evidence type="ECO:0000256" key="3">
    <source>
        <dbReference type="ARBA" id="ARBA00022741"/>
    </source>
</evidence>
<dbReference type="InterPro" id="IPR027417">
    <property type="entry name" value="P-loop_NTPase"/>
</dbReference>
<dbReference type="GO" id="GO:0022857">
    <property type="term" value="F:transmembrane transporter activity"/>
    <property type="evidence" value="ECO:0007669"/>
    <property type="project" value="TreeGrafter"/>
</dbReference>
<dbReference type="Gene3D" id="3.40.50.300">
    <property type="entry name" value="P-loop containing nucleotide triphosphate hydrolases"/>
    <property type="match status" value="1"/>
</dbReference>
<dbReference type="GO" id="GO:0005886">
    <property type="term" value="C:plasma membrane"/>
    <property type="evidence" value="ECO:0007669"/>
    <property type="project" value="TreeGrafter"/>
</dbReference>
<keyword evidence="4 6" id="KW-0067">ATP-binding</keyword>
<comment type="similarity">
    <text evidence="1">Belongs to the ABC transporter superfamily.</text>
</comment>
<dbReference type="SUPFAM" id="SSF52540">
    <property type="entry name" value="P-loop containing nucleoside triphosphate hydrolases"/>
    <property type="match status" value="1"/>
</dbReference>
<dbReference type="InterPro" id="IPR015854">
    <property type="entry name" value="ABC_transpr_LolD-like"/>
</dbReference>
<dbReference type="CDD" id="cd03255">
    <property type="entry name" value="ABC_MJ0796_LolCDE_FtsE"/>
    <property type="match status" value="1"/>
</dbReference>
<dbReference type="Proteomes" id="UP000585272">
    <property type="component" value="Unassembled WGS sequence"/>
</dbReference>
<dbReference type="PANTHER" id="PTHR24220">
    <property type="entry name" value="IMPORT ATP-BINDING PROTEIN"/>
    <property type="match status" value="1"/>
</dbReference>
<organism evidence="6 7">
    <name type="scientific">Conexibacter arvalis</name>
    <dbReference type="NCBI Taxonomy" id="912552"/>
    <lineage>
        <taxon>Bacteria</taxon>
        <taxon>Bacillati</taxon>
        <taxon>Actinomycetota</taxon>
        <taxon>Thermoleophilia</taxon>
        <taxon>Solirubrobacterales</taxon>
        <taxon>Conexibacteraceae</taxon>
        <taxon>Conexibacter</taxon>
    </lineage>
</organism>
<dbReference type="SMART" id="SM00382">
    <property type="entry name" value="AAA"/>
    <property type="match status" value="1"/>
</dbReference>
<dbReference type="EMBL" id="JACHNU010000001">
    <property type="protein sequence ID" value="MBB4660795.1"/>
    <property type="molecule type" value="Genomic_DNA"/>
</dbReference>
<proteinExistence type="inferred from homology"/>
<dbReference type="InterPro" id="IPR003593">
    <property type="entry name" value="AAA+_ATPase"/>
</dbReference>
<dbReference type="GO" id="GO:0005524">
    <property type="term" value="F:ATP binding"/>
    <property type="evidence" value="ECO:0007669"/>
    <property type="project" value="UniProtKB-KW"/>
</dbReference>
<evidence type="ECO:0000256" key="4">
    <source>
        <dbReference type="ARBA" id="ARBA00022840"/>
    </source>
</evidence>
<dbReference type="InterPro" id="IPR017911">
    <property type="entry name" value="MacB-like_ATP-bd"/>
</dbReference>
<evidence type="ECO:0000256" key="1">
    <source>
        <dbReference type="ARBA" id="ARBA00005417"/>
    </source>
</evidence>
<dbReference type="RefSeq" id="WP_246344376.1">
    <property type="nucleotide sequence ID" value="NZ_JACHNU010000001.1"/>
</dbReference>
<evidence type="ECO:0000259" key="5">
    <source>
        <dbReference type="PROSITE" id="PS50893"/>
    </source>
</evidence>
<protein>
    <submittedName>
        <fullName evidence="6">Putative ABC transport system ATP-binding protein</fullName>
    </submittedName>
</protein>
<keyword evidence="3" id="KW-0547">Nucleotide-binding</keyword>
<keyword evidence="7" id="KW-1185">Reference proteome</keyword>
<dbReference type="AlphaFoldDB" id="A0A840I900"/>
<dbReference type="GO" id="GO:0016887">
    <property type="term" value="F:ATP hydrolysis activity"/>
    <property type="evidence" value="ECO:0007669"/>
    <property type="project" value="InterPro"/>
</dbReference>